<comment type="caution">
    <text evidence="1">The sequence shown here is derived from an EMBL/GenBank/DDBJ whole genome shotgun (WGS) entry which is preliminary data.</text>
</comment>
<proteinExistence type="predicted"/>
<dbReference type="EMBL" id="AAGVCK010000027">
    <property type="protein sequence ID" value="EBS3167688.1"/>
    <property type="molecule type" value="Genomic_DNA"/>
</dbReference>
<protein>
    <submittedName>
        <fullName evidence="1">Uncharacterized protein</fullName>
    </submittedName>
</protein>
<accession>A0A5U9P0W6</accession>
<evidence type="ECO:0000313" key="1">
    <source>
        <dbReference type="EMBL" id="EBS3167688.1"/>
    </source>
</evidence>
<dbReference type="AlphaFoldDB" id="A0A5U9P0W6"/>
<name>A0A5U9P0W6_SALMU</name>
<gene>
    <name evidence="1" type="ORF">DSR33_23310</name>
</gene>
<sequence>MSMTKIRKNAFTKIQAILGTSVGVISRSSVSRIDDGHDDEYALSSAEEAIMWLKCHQDRAQVYIEHEGEHQVLRISGQYSFEPAYMAYFDKAYFERELNWFLDRMDASEPAPILPPNGNPHLYLVQ</sequence>
<reference evidence="1" key="1">
    <citation type="submission" date="2018-07" db="EMBL/GenBank/DDBJ databases">
        <authorList>
            <person name="Ashton P.M."/>
            <person name="Dallman T."/>
            <person name="Nair S."/>
            <person name="De Pinna E."/>
            <person name="Peters T."/>
            <person name="Grant K."/>
        </authorList>
    </citation>
    <scope>NUCLEOTIDE SEQUENCE</scope>
    <source>
        <strain evidence="1">488731</strain>
    </source>
</reference>
<organism evidence="1">
    <name type="scientific">Salmonella muenchen</name>
    <dbReference type="NCBI Taxonomy" id="596"/>
    <lineage>
        <taxon>Bacteria</taxon>
        <taxon>Pseudomonadati</taxon>
        <taxon>Pseudomonadota</taxon>
        <taxon>Gammaproteobacteria</taxon>
        <taxon>Enterobacterales</taxon>
        <taxon>Enterobacteriaceae</taxon>
        <taxon>Salmonella</taxon>
    </lineage>
</organism>